<protein>
    <submittedName>
        <fullName evidence="2">DUF1573 domain-containing protein</fullName>
    </submittedName>
</protein>
<sequence length="137" mass="14876">MKRSLGLLIMILGVAVSVSAQQIKHAPPIDGYKYIKTDDPDHNFGDITYGTPVEYPIKMVNISQDTLRLTNIVVSCGCTTPVYTKGVYAPGDTIAMKVGFNGHADGNFNKTLSVLFQAPAGQFVTILRFRGKGVLKQ</sequence>
<gene>
    <name evidence="2" type="ORF">FSB73_03945</name>
</gene>
<feature type="signal peptide" evidence="1">
    <location>
        <begin position="1"/>
        <end position="20"/>
    </location>
</feature>
<name>A0A5B8VI40_9BACT</name>
<dbReference type="OrthoDB" id="826619at2"/>
<evidence type="ECO:0000313" key="3">
    <source>
        <dbReference type="Proteomes" id="UP000321291"/>
    </source>
</evidence>
<keyword evidence="1" id="KW-0732">Signal</keyword>
<proteinExistence type="predicted"/>
<dbReference type="Pfam" id="PF07610">
    <property type="entry name" value="DUF1573"/>
    <property type="match status" value="1"/>
</dbReference>
<dbReference type="EMBL" id="CP042434">
    <property type="protein sequence ID" value="QEC70959.1"/>
    <property type="molecule type" value="Genomic_DNA"/>
</dbReference>
<evidence type="ECO:0000256" key="1">
    <source>
        <dbReference type="SAM" id="SignalP"/>
    </source>
</evidence>
<dbReference type="InterPro" id="IPR013783">
    <property type="entry name" value="Ig-like_fold"/>
</dbReference>
<dbReference type="InterPro" id="IPR011467">
    <property type="entry name" value="DUF1573"/>
</dbReference>
<feature type="chain" id="PRO_5022884360" evidence="1">
    <location>
        <begin position="21"/>
        <end position="137"/>
    </location>
</feature>
<dbReference type="PANTHER" id="PTHR37833:SF1">
    <property type="entry name" value="SIGNAL PEPTIDE PROTEIN"/>
    <property type="match status" value="1"/>
</dbReference>
<accession>A0A5B8VI40</accession>
<dbReference type="RefSeq" id="WP_146780219.1">
    <property type="nucleotide sequence ID" value="NZ_CP042434.1"/>
</dbReference>
<dbReference type="Proteomes" id="UP000321291">
    <property type="component" value="Chromosome"/>
</dbReference>
<keyword evidence="3" id="KW-1185">Reference proteome</keyword>
<evidence type="ECO:0000313" key="2">
    <source>
        <dbReference type="EMBL" id="QEC70959.1"/>
    </source>
</evidence>
<organism evidence="2 3">
    <name type="scientific">Arachidicoccus ginsenosidivorans</name>
    <dbReference type="NCBI Taxonomy" id="496057"/>
    <lineage>
        <taxon>Bacteria</taxon>
        <taxon>Pseudomonadati</taxon>
        <taxon>Bacteroidota</taxon>
        <taxon>Chitinophagia</taxon>
        <taxon>Chitinophagales</taxon>
        <taxon>Chitinophagaceae</taxon>
        <taxon>Arachidicoccus</taxon>
    </lineage>
</organism>
<reference evidence="2 3" key="1">
    <citation type="journal article" date="2017" name="Int. J. Syst. Evol. Microbiol.">
        <title>Arachidicoccus ginsenosidivorans sp. nov., with ginsenoside-converting activity isolated from ginseng cultivating soil.</title>
        <authorList>
            <person name="Siddiqi M.Z."/>
            <person name="Aslam Z."/>
            <person name="Im W.T."/>
        </authorList>
    </citation>
    <scope>NUCLEOTIDE SEQUENCE [LARGE SCALE GENOMIC DNA]</scope>
    <source>
        <strain evidence="2 3">Gsoil 809</strain>
    </source>
</reference>
<dbReference type="KEGG" id="agi:FSB73_03945"/>
<dbReference type="PANTHER" id="PTHR37833">
    <property type="entry name" value="LIPOPROTEIN-RELATED"/>
    <property type="match status" value="1"/>
</dbReference>
<dbReference type="AlphaFoldDB" id="A0A5B8VI40"/>
<dbReference type="Gene3D" id="2.60.40.10">
    <property type="entry name" value="Immunoglobulins"/>
    <property type="match status" value="1"/>
</dbReference>